<evidence type="ECO:0000256" key="1">
    <source>
        <dbReference type="ARBA" id="ARBA00001933"/>
    </source>
</evidence>
<dbReference type="RefSeq" id="WP_270896300.1">
    <property type="nucleotide sequence ID" value="NZ_JBHSPF010000015.1"/>
</dbReference>
<reference evidence="6" key="1">
    <citation type="journal article" date="2019" name="Int. J. Syst. Evol. Microbiol.">
        <title>The Global Catalogue of Microorganisms (GCM) 10K type strain sequencing project: providing services to taxonomists for standard genome sequencing and annotation.</title>
        <authorList>
            <consortium name="The Broad Institute Genomics Platform"/>
            <consortium name="The Broad Institute Genome Sequencing Center for Infectious Disease"/>
            <person name="Wu L."/>
            <person name="Ma J."/>
        </authorList>
    </citation>
    <scope>NUCLEOTIDE SEQUENCE [LARGE SCALE GENOMIC DNA]</scope>
    <source>
        <strain evidence="6">CGMCC 1.15790</strain>
    </source>
</reference>
<accession>A0ABW0U6A1</accession>
<gene>
    <name evidence="5" type="ORF">ACFPTR_02865</name>
</gene>
<dbReference type="PANTHER" id="PTHR43713:SF3">
    <property type="entry name" value="GLUTAMATE-1-SEMIALDEHYDE 2,1-AMINOMUTASE 1, CHLOROPLASTIC-RELATED"/>
    <property type="match status" value="1"/>
</dbReference>
<dbReference type="Proteomes" id="UP001596143">
    <property type="component" value="Unassembled WGS sequence"/>
</dbReference>
<dbReference type="CDD" id="cd00610">
    <property type="entry name" value="OAT_like"/>
    <property type="match status" value="1"/>
</dbReference>
<dbReference type="GO" id="GO:0008483">
    <property type="term" value="F:transaminase activity"/>
    <property type="evidence" value="ECO:0007669"/>
    <property type="project" value="UniProtKB-KW"/>
</dbReference>
<dbReference type="PANTHER" id="PTHR43713">
    <property type="entry name" value="GLUTAMATE-1-SEMIALDEHYDE 2,1-AMINOMUTASE"/>
    <property type="match status" value="1"/>
</dbReference>
<name>A0ABW0U6A1_9BACI</name>
<keyword evidence="2 3" id="KW-0663">Pyridoxal phosphate</keyword>
<dbReference type="Gene3D" id="3.90.1150.10">
    <property type="entry name" value="Aspartate Aminotransferase, domain 1"/>
    <property type="match status" value="1"/>
</dbReference>
<dbReference type="Gene3D" id="3.40.640.10">
    <property type="entry name" value="Type I PLP-dependent aspartate aminotransferase-like (Major domain)"/>
    <property type="match status" value="1"/>
</dbReference>
<dbReference type="Pfam" id="PF00202">
    <property type="entry name" value="Aminotran_3"/>
    <property type="match status" value="1"/>
</dbReference>
<protein>
    <submittedName>
        <fullName evidence="5">Aspartate aminotransferase family protein</fullName>
    </submittedName>
</protein>
<comment type="cofactor">
    <cofactor evidence="1">
        <name>pyridoxal 5'-phosphate</name>
        <dbReference type="ChEBI" id="CHEBI:597326"/>
    </cofactor>
</comment>
<dbReference type="InterPro" id="IPR005814">
    <property type="entry name" value="Aminotrans_3"/>
</dbReference>
<organism evidence="5 6">
    <name type="scientific">Aliibacillus thermotolerans</name>
    <dbReference type="NCBI Taxonomy" id="1834418"/>
    <lineage>
        <taxon>Bacteria</taxon>
        <taxon>Bacillati</taxon>
        <taxon>Bacillota</taxon>
        <taxon>Bacilli</taxon>
        <taxon>Bacillales</taxon>
        <taxon>Bacillaceae</taxon>
        <taxon>Aliibacillus</taxon>
    </lineage>
</organism>
<proteinExistence type="inferred from homology"/>
<dbReference type="InterPro" id="IPR015422">
    <property type="entry name" value="PyrdxlP-dep_Trfase_small"/>
</dbReference>
<comment type="similarity">
    <text evidence="3">Belongs to the class-III pyridoxal-phosphate-dependent aminotransferase family.</text>
</comment>
<evidence type="ECO:0000256" key="2">
    <source>
        <dbReference type="ARBA" id="ARBA00022898"/>
    </source>
</evidence>
<dbReference type="InterPro" id="IPR015421">
    <property type="entry name" value="PyrdxlP-dep_Trfase_major"/>
</dbReference>
<feature type="region of interest" description="Disordered" evidence="4">
    <location>
        <begin position="172"/>
        <end position="191"/>
    </location>
</feature>
<comment type="caution">
    <text evidence="5">The sequence shown here is derived from an EMBL/GenBank/DDBJ whole genome shotgun (WGS) entry which is preliminary data.</text>
</comment>
<evidence type="ECO:0000256" key="3">
    <source>
        <dbReference type="RuleBase" id="RU003560"/>
    </source>
</evidence>
<dbReference type="SUPFAM" id="SSF53383">
    <property type="entry name" value="PLP-dependent transferases"/>
    <property type="match status" value="1"/>
</dbReference>
<evidence type="ECO:0000313" key="6">
    <source>
        <dbReference type="Proteomes" id="UP001596143"/>
    </source>
</evidence>
<dbReference type="InterPro" id="IPR015424">
    <property type="entry name" value="PyrdxlP-dep_Trfase"/>
</dbReference>
<evidence type="ECO:0000256" key="4">
    <source>
        <dbReference type="SAM" id="MobiDB-lite"/>
    </source>
</evidence>
<keyword evidence="6" id="KW-1185">Reference proteome</keyword>
<sequence length="465" mass="51691">MAIKKSSHPMLDYQKDSIRSKNFMEAANAVMPGGVTANIKYFDPHPLAMKEARGSKVIDMDDREYIDYVMGYGALVTGHGDERVKKAMTEYIENHGTWLFGTPHALEIEMGKRIQTHFPSMELLRYTNSGTEATLLALRMAAAYTGKHKVAKFEGHYHGGYDQMLVSVSPSMKEAGEEREPNSLPESKGIHPSHLRNTVVLPFNDLKACERILTEHRDEIGAVMIEPIQSGFIPPDLSFMKGLRQITKELNMVLIFDEVKTGYRTCLGGVQSIYGVTPDLTALGKAVGGGFPFGVVGGKRDILMQSAPSHGSDVFDASQSKNKTAQDVLFHSGTYNGHPMILAAGMAVLDILEKEMDVLLQRTNQLKQGIQEIFDRYQVNGKVIGMGSIFSVVLSPKGKIRNYRDLQKSDLATRKEIDFALLKRGIYLKPLNRYSVSTAHTEEDIRTTLTAYEEAIKEVYGGSRF</sequence>
<keyword evidence="5" id="KW-0808">Transferase</keyword>
<dbReference type="EMBL" id="JBHSPF010000015">
    <property type="protein sequence ID" value="MFC5627835.1"/>
    <property type="molecule type" value="Genomic_DNA"/>
</dbReference>
<keyword evidence="5" id="KW-0032">Aminotransferase</keyword>
<evidence type="ECO:0000313" key="5">
    <source>
        <dbReference type="EMBL" id="MFC5627835.1"/>
    </source>
</evidence>